<dbReference type="SMART" id="SM00225">
    <property type="entry name" value="BTB"/>
    <property type="match status" value="1"/>
</dbReference>
<keyword evidence="7" id="KW-0630">Potassium</keyword>
<keyword evidence="5" id="KW-0631">Potassium channel</keyword>
<dbReference type="Pfam" id="PF02214">
    <property type="entry name" value="BTB_2"/>
    <property type="match status" value="1"/>
</dbReference>
<dbReference type="OrthoDB" id="10025005at2759"/>
<gene>
    <name evidence="16" type="ORF">PVAND_014210</name>
</gene>
<dbReference type="GO" id="GO:0030431">
    <property type="term" value="P:sleep"/>
    <property type="evidence" value="ECO:0007669"/>
    <property type="project" value="UniProtKB-ARBA"/>
</dbReference>
<feature type="domain" description="BTB" evidence="15">
    <location>
        <begin position="5"/>
        <end position="105"/>
    </location>
</feature>
<feature type="region of interest" description="Disordered" evidence="13">
    <location>
        <begin position="471"/>
        <end position="490"/>
    </location>
</feature>
<evidence type="ECO:0000256" key="10">
    <source>
        <dbReference type="ARBA" id="ARBA00023136"/>
    </source>
</evidence>
<evidence type="ECO:0000313" key="17">
    <source>
        <dbReference type="Proteomes" id="UP001107558"/>
    </source>
</evidence>
<comment type="caution">
    <text evidence="16">The sequence shown here is derived from an EMBL/GenBank/DDBJ whole genome shotgun (WGS) entry which is preliminary data.</text>
</comment>
<evidence type="ECO:0000256" key="6">
    <source>
        <dbReference type="ARBA" id="ARBA00022882"/>
    </source>
</evidence>
<dbReference type="InterPro" id="IPR028325">
    <property type="entry name" value="VG_K_chnl"/>
</dbReference>
<feature type="compositionally biased region" description="Basic residues" evidence="13">
    <location>
        <begin position="479"/>
        <end position="490"/>
    </location>
</feature>
<comment type="subcellular location">
    <subcellularLocation>
        <location evidence="1">Membrane</location>
        <topology evidence="1">Multi-pass membrane protein</topology>
    </subcellularLocation>
</comment>
<dbReference type="CDD" id="cd18416">
    <property type="entry name" value="BTB_Shaw-like"/>
    <property type="match status" value="1"/>
</dbReference>
<keyword evidence="8 14" id="KW-1133">Transmembrane helix</keyword>
<dbReference type="Gene3D" id="1.10.287.70">
    <property type="match status" value="1"/>
</dbReference>
<keyword evidence="6" id="KW-0851">Voltage-gated channel</keyword>
<evidence type="ECO:0000256" key="9">
    <source>
        <dbReference type="ARBA" id="ARBA00023065"/>
    </source>
</evidence>
<protein>
    <recommendedName>
        <fullName evidence="15">BTB domain-containing protein</fullName>
    </recommendedName>
</protein>
<dbReference type="GO" id="GO:0032590">
    <property type="term" value="C:dendrite membrane"/>
    <property type="evidence" value="ECO:0007669"/>
    <property type="project" value="TreeGrafter"/>
</dbReference>
<accession>A0A9J6CSX8</accession>
<dbReference type="PRINTS" id="PR01491">
    <property type="entry name" value="KVCHANNEL"/>
</dbReference>
<evidence type="ECO:0000256" key="5">
    <source>
        <dbReference type="ARBA" id="ARBA00022826"/>
    </source>
</evidence>
<dbReference type="PANTHER" id="PTHR11537:SF278">
    <property type="entry name" value="SHAW-LIKE, ISOFORM C"/>
    <property type="match status" value="1"/>
</dbReference>
<feature type="transmembrane region" description="Helical" evidence="14">
    <location>
        <begin position="414"/>
        <end position="439"/>
    </location>
</feature>
<dbReference type="GO" id="GO:0043679">
    <property type="term" value="C:axon terminus"/>
    <property type="evidence" value="ECO:0007669"/>
    <property type="project" value="TreeGrafter"/>
</dbReference>
<dbReference type="PRINTS" id="PR01498">
    <property type="entry name" value="SHAWCHANNEL"/>
</dbReference>
<evidence type="ECO:0000256" key="2">
    <source>
        <dbReference type="ARBA" id="ARBA00022448"/>
    </source>
</evidence>
<keyword evidence="3" id="KW-0633">Potassium transport</keyword>
<evidence type="ECO:0000256" key="1">
    <source>
        <dbReference type="ARBA" id="ARBA00004141"/>
    </source>
</evidence>
<dbReference type="InterPro" id="IPR003131">
    <property type="entry name" value="T1-type_BTB"/>
</dbReference>
<evidence type="ECO:0000256" key="3">
    <source>
        <dbReference type="ARBA" id="ARBA00022538"/>
    </source>
</evidence>
<feature type="transmembrane region" description="Helical" evidence="14">
    <location>
        <begin position="355"/>
        <end position="376"/>
    </location>
</feature>
<evidence type="ECO:0000256" key="11">
    <source>
        <dbReference type="ARBA" id="ARBA00023303"/>
    </source>
</evidence>
<evidence type="ECO:0000256" key="12">
    <source>
        <dbReference type="ARBA" id="ARBA00061303"/>
    </source>
</evidence>
<dbReference type="InterPro" id="IPR003968">
    <property type="entry name" value="K_chnl_volt-dep_Kv"/>
</dbReference>
<reference evidence="16" key="1">
    <citation type="submission" date="2021-03" db="EMBL/GenBank/DDBJ databases">
        <title>Chromosome level genome of the anhydrobiotic midge Polypedilum vanderplanki.</title>
        <authorList>
            <person name="Yoshida Y."/>
            <person name="Kikawada T."/>
            <person name="Gusev O."/>
        </authorList>
    </citation>
    <scope>NUCLEOTIDE SEQUENCE</scope>
    <source>
        <strain evidence="16">NIAS01</strain>
        <tissue evidence="16">Whole body or cell culture</tissue>
    </source>
</reference>
<comment type="similarity">
    <text evidence="12">Belongs to the potassium channel family. C (Shaw) (TC 1.A.1.2) subfamily. Shaw sub-subfamily.</text>
</comment>
<evidence type="ECO:0000259" key="15">
    <source>
        <dbReference type="SMART" id="SM00225"/>
    </source>
</evidence>
<keyword evidence="11" id="KW-0407">Ion channel</keyword>
<dbReference type="AlphaFoldDB" id="A0A9J6CSX8"/>
<dbReference type="PANTHER" id="PTHR11537">
    <property type="entry name" value="VOLTAGE-GATED POTASSIUM CHANNEL"/>
    <property type="match status" value="1"/>
</dbReference>
<dbReference type="Gene3D" id="3.30.710.10">
    <property type="entry name" value="Potassium Channel Kv1.1, Chain A"/>
    <property type="match status" value="1"/>
</dbReference>
<keyword evidence="4 14" id="KW-0812">Transmembrane</keyword>
<dbReference type="SUPFAM" id="SSF81324">
    <property type="entry name" value="Voltage-gated potassium channels"/>
    <property type="match status" value="1"/>
</dbReference>
<dbReference type="EMBL" id="JADBJN010000001">
    <property type="protein sequence ID" value="KAG5685007.1"/>
    <property type="molecule type" value="Genomic_DNA"/>
</dbReference>
<dbReference type="GO" id="GO:0005251">
    <property type="term" value="F:delayed rectifier potassium channel activity"/>
    <property type="evidence" value="ECO:0007669"/>
    <property type="project" value="TreeGrafter"/>
</dbReference>
<evidence type="ECO:0000256" key="7">
    <source>
        <dbReference type="ARBA" id="ARBA00022958"/>
    </source>
</evidence>
<dbReference type="SUPFAM" id="SSF54695">
    <property type="entry name" value="POZ domain"/>
    <property type="match status" value="1"/>
</dbReference>
<keyword evidence="9" id="KW-0406">Ion transport</keyword>
<dbReference type="FunFam" id="3.30.710.10:FF:000020">
    <property type="entry name" value="Potassium voltage-gated channel protein Shaw"/>
    <property type="match status" value="1"/>
</dbReference>
<dbReference type="PRINTS" id="PR00169">
    <property type="entry name" value="KCHANNEL"/>
</dbReference>
<evidence type="ECO:0000256" key="4">
    <source>
        <dbReference type="ARBA" id="ARBA00022692"/>
    </source>
</evidence>
<dbReference type="FunFam" id="1.10.287.70:FF:000002">
    <property type="entry name" value="Potassium voltage-gated channel subfamily a member"/>
    <property type="match status" value="1"/>
</dbReference>
<organism evidence="16 17">
    <name type="scientific">Polypedilum vanderplanki</name>
    <name type="common">Sleeping chironomid midge</name>
    <dbReference type="NCBI Taxonomy" id="319348"/>
    <lineage>
        <taxon>Eukaryota</taxon>
        <taxon>Metazoa</taxon>
        <taxon>Ecdysozoa</taxon>
        <taxon>Arthropoda</taxon>
        <taxon>Hexapoda</taxon>
        <taxon>Insecta</taxon>
        <taxon>Pterygota</taxon>
        <taxon>Neoptera</taxon>
        <taxon>Endopterygota</taxon>
        <taxon>Diptera</taxon>
        <taxon>Nematocera</taxon>
        <taxon>Chironomoidea</taxon>
        <taxon>Chironomidae</taxon>
        <taxon>Chironominae</taxon>
        <taxon>Polypedilum</taxon>
        <taxon>Polypedilum</taxon>
    </lineage>
</organism>
<proteinExistence type="inferred from homology"/>
<keyword evidence="2" id="KW-0813">Transport</keyword>
<dbReference type="GO" id="GO:0001508">
    <property type="term" value="P:action potential"/>
    <property type="evidence" value="ECO:0007669"/>
    <property type="project" value="TreeGrafter"/>
</dbReference>
<dbReference type="Gene3D" id="1.20.120.350">
    <property type="entry name" value="Voltage-gated potassium channels. Chain C"/>
    <property type="match status" value="1"/>
</dbReference>
<dbReference type="GO" id="GO:0042734">
    <property type="term" value="C:presynaptic membrane"/>
    <property type="evidence" value="ECO:0007669"/>
    <property type="project" value="TreeGrafter"/>
</dbReference>
<dbReference type="GO" id="GO:0051260">
    <property type="term" value="P:protein homooligomerization"/>
    <property type="evidence" value="ECO:0007669"/>
    <property type="project" value="InterPro"/>
</dbReference>
<feature type="transmembrane region" description="Helical" evidence="14">
    <location>
        <begin position="260"/>
        <end position="282"/>
    </location>
</feature>
<evidence type="ECO:0000313" key="16">
    <source>
        <dbReference type="EMBL" id="KAG5685007.1"/>
    </source>
</evidence>
<evidence type="ECO:0000256" key="8">
    <source>
        <dbReference type="ARBA" id="ARBA00022989"/>
    </source>
</evidence>
<evidence type="ECO:0000256" key="13">
    <source>
        <dbReference type="SAM" id="MobiDB-lite"/>
    </source>
</evidence>
<sequence length="617" mass="69513">MDGENRIILNVGGIRYETYKATLKKIPATRLSRLTEALANYDPILNEYFFDRHPGVFGQILNYYRTGKLHYPTDVCGPLFEEELEFWGLDSNQVEPCCWSTYSIHRDTQSTLAILDKLELDDEELSEEALARLFGFGDDALRSNNNLSCWQRTKPKIYALFDEPSSSTGSKIVAGISVFFICTSVISFCLKTLPGLRVEMPVTLNQTFSNLSDTYETTTIPSTTTEANLILSPHRTGLFNRYSARARLFDNLQATYAHSAFFYVELLCNVWFIIELFIRFIVAPNMLNFIKSPVNIIDLAATLSFYTDICQQMGRQTGLFEAFSIIRILRLFKLTRHSPGLRILIHTFKASAKELTLLVFFLVLGIVVFASLAYYAEKLEDNPDNQFKSIPLGLWWALVTMTTVGYGDMAPKTFYGMFVGALCALAGVLTIALPVPVIVSNFSRFYSHSQARSKLPKKRRRVLPVEQIRRNRGNEGPNRHRMNMHQAKPHHPGNAIFKDAFGSAKIGHVNGVNVIGLSLQQQVPQIPAPSLKPPLMHQPSCDFSSLHVSHLQPRRPTTGNVDFLMPLQPELLMDRKDSSCNTLMTQFNLEPKVTFIAESSTTSSGIANDRDDSSNID</sequence>
<name>A0A9J6CSX8_POLVA</name>
<dbReference type="GO" id="GO:0045211">
    <property type="term" value="C:postsynaptic membrane"/>
    <property type="evidence" value="ECO:0007669"/>
    <property type="project" value="TreeGrafter"/>
</dbReference>
<dbReference type="GO" id="GO:0032809">
    <property type="term" value="C:neuronal cell body membrane"/>
    <property type="evidence" value="ECO:0007669"/>
    <property type="project" value="TreeGrafter"/>
</dbReference>
<dbReference type="InterPro" id="IPR003974">
    <property type="entry name" value="K_chnl_volt-dep_Kv3"/>
</dbReference>
<dbReference type="Proteomes" id="UP001107558">
    <property type="component" value="Chromosome 1"/>
</dbReference>
<dbReference type="InterPro" id="IPR005821">
    <property type="entry name" value="Ion_trans_dom"/>
</dbReference>
<dbReference type="InterPro" id="IPR000210">
    <property type="entry name" value="BTB/POZ_dom"/>
</dbReference>
<dbReference type="Pfam" id="PF00520">
    <property type="entry name" value="Ion_trans"/>
    <property type="match status" value="1"/>
</dbReference>
<keyword evidence="10 14" id="KW-0472">Membrane</keyword>
<evidence type="ECO:0000256" key="14">
    <source>
        <dbReference type="SAM" id="Phobius"/>
    </source>
</evidence>
<feature type="transmembrane region" description="Helical" evidence="14">
    <location>
        <begin position="388"/>
        <end position="407"/>
    </location>
</feature>
<keyword evidence="17" id="KW-1185">Reference proteome</keyword>
<dbReference type="InterPro" id="IPR011333">
    <property type="entry name" value="SKP1/BTB/POZ_sf"/>
</dbReference>
<dbReference type="InterPro" id="IPR027359">
    <property type="entry name" value="Volt_channel_dom_sf"/>
</dbReference>
<dbReference type="GO" id="GO:0008076">
    <property type="term" value="C:voltage-gated potassium channel complex"/>
    <property type="evidence" value="ECO:0007669"/>
    <property type="project" value="InterPro"/>
</dbReference>